<dbReference type="EMBL" id="AZMM01011095">
    <property type="protein sequence ID" value="ETJ34480.1"/>
    <property type="molecule type" value="Genomic_DNA"/>
</dbReference>
<evidence type="ECO:0000313" key="1">
    <source>
        <dbReference type="EMBL" id="ETJ34480.1"/>
    </source>
</evidence>
<dbReference type="AlphaFoldDB" id="W1XYF9"/>
<organism evidence="1">
    <name type="scientific">human gut metagenome</name>
    <dbReference type="NCBI Taxonomy" id="408170"/>
    <lineage>
        <taxon>unclassified sequences</taxon>
        <taxon>metagenomes</taxon>
        <taxon>organismal metagenomes</taxon>
    </lineage>
</organism>
<sequence length="31" mass="3371">LFTASMVTSLIAIPVPPVDIMTSIFDGYKSR</sequence>
<name>W1XYF9_9ZZZZ</name>
<comment type="caution">
    <text evidence="1">The sequence shown here is derived from an EMBL/GenBank/DDBJ whole genome shotgun (WGS) entry which is preliminary data.</text>
</comment>
<accession>W1XYF9</accession>
<gene>
    <name evidence="1" type="ORF">Q604_UNBC11095G0001</name>
</gene>
<reference evidence="1" key="1">
    <citation type="submission" date="2013-12" db="EMBL/GenBank/DDBJ databases">
        <title>A Varibaculum cambriense genome reconstructed from a premature infant gut community with otherwise low bacterial novelty that shifts toward anaerobic metabolism during the third week of life.</title>
        <authorList>
            <person name="Brown C.T."/>
            <person name="Sharon I."/>
            <person name="Thomas B.C."/>
            <person name="Castelle C.J."/>
            <person name="Morowitz M.J."/>
            <person name="Banfield J.F."/>
        </authorList>
    </citation>
    <scope>NUCLEOTIDE SEQUENCE</scope>
</reference>
<feature type="non-terminal residue" evidence="1">
    <location>
        <position position="1"/>
    </location>
</feature>
<proteinExistence type="predicted"/>
<protein>
    <submittedName>
        <fullName evidence="1">Uncharacterized protein</fullName>
    </submittedName>
</protein>